<dbReference type="EMBL" id="JAUSTP010000011">
    <property type="protein sequence ID" value="MDQ0189798.1"/>
    <property type="molecule type" value="Genomic_DNA"/>
</dbReference>
<feature type="binding site" evidence="7">
    <location>
        <position position="128"/>
    </location>
    <ligand>
        <name>Zn(2+)</name>
        <dbReference type="ChEBI" id="CHEBI:29105"/>
    </ligand>
</feature>
<feature type="compositionally biased region" description="Polar residues" evidence="9">
    <location>
        <begin position="1"/>
        <end position="13"/>
    </location>
</feature>
<keyword evidence="12" id="KW-1185">Reference proteome</keyword>
<feature type="binding site" evidence="7">
    <location>
        <position position="64"/>
    </location>
    <ligand>
        <name>L-glutamate</name>
        <dbReference type="ChEBI" id="CHEBI:29985"/>
    </ligand>
</feature>
<sequence>MTSASSRQCTTAHPHSASPLPGAARRGRFAPTPSGRLHLGNARTALLAWLQMRNAGGTFILRMEDIDRARSRLDIAAELLTDLRWLGIDWDEGPDIGGPYAPYTQSEREALYEAAYERLQQAGLLYPCYCSRAELTAIASAPHGLPAEGPVYPGTCRHLSPAERAERAARKQPAMRFSLPDRPVSFHDLVLGWQHFPAGYGGDFIVKRADGVFSYQLAVVADDAAMHITDVLRGDDLLDSTPRQIWLYEALGLPVPQFAHVPLLLGPDGRRLAKRDGAIAIAELRRLGVRPERVVGQFAYSCGLIDRPEPVAARELIPLFDLTRLNRIPSLIDEAWRM</sequence>
<evidence type="ECO:0000256" key="3">
    <source>
        <dbReference type="ARBA" id="ARBA00022741"/>
    </source>
</evidence>
<dbReference type="Gene3D" id="3.40.50.620">
    <property type="entry name" value="HUPs"/>
    <property type="match status" value="1"/>
</dbReference>
<name>A0ABT9XJ34_9BACL</name>
<comment type="cofactor">
    <cofactor evidence="7">
        <name>Zn(2+)</name>
        <dbReference type="ChEBI" id="CHEBI:29105"/>
    </cofactor>
    <text evidence="7">Binds 1 zinc ion per subunit.</text>
</comment>
<evidence type="ECO:0000313" key="11">
    <source>
        <dbReference type="EMBL" id="MDQ0189798.1"/>
    </source>
</evidence>
<feature type="binding site" evidence="7">
    <location>
        <position position="152"/>
    </location>
    <ligand>
        <name>Zn(2+)</name>
        <dbReference type="ChEBI" id="CHEBI:29105"/>
    </ligand>
</feature>
<evidence type="ECO:0000256" key="1">
    <source>
        <dbReference type="ARBA" id="ARBA00022598"/>
    </source>
</evidence>
<keyword evidence="8" id="KW-0648">Protein biosynthesis</keyword>
<dbReference type="InterPro" id="IPR049940">
    <property type="entry name" value="GluQ/Sye"/>
</dbReference>
<feature type="short sequence motif" description="'KMSKS' region" evidence="7">
    <location>
        <begin position="271"/>
        <end position="275"/>
    </location>
</feature>
<comment type="caution">
    <text evidence="11">The sequence shown here is derived from an EMBL/GenBank/DDBJ whole genome shotgun (WGS) entry which is preliminary data.</text>
</comment>
<dbReference type="EC" id="6.1.1.-" evidence="7"/>
<keyword evidence="4 7" id="KW-0862">Zinc</keyword>
<dbReference type="InterPro" id="IPR001412">
    <property type="entry name" value="aa-tRNA-synth_I_CS"/>
</dbReference>
<evidence type="ECO:0000256" key="8">
    <source>
        <dbReference type="RuleBase" id="RU363037"/>
    </source>
</evidence>
<evidence type="ECO:0000313" key="12">
    <source>
        <dbReference type="Proteomes" id="UP001232973"/>
    </source>
</evidence>
<evidence type="ECO:0000256" key="7">
    <source>
        <dbReference type="HAMAP-Rule" id="MF_01428"/>
    </source>
</evidence>
<dbReference type="PANTHER" id="PTHR43311">
    <property type="entry name" value="GLUTAMATE--TRNA LIGASE"/>
    <property type="match status" value="1"/>
</dbReference>
<dbReference type="InterPro" id="IPR022380">
    <property type="entry name" value="Glu-Q_tRNA(Asp)_Synthase"/>
</dbReference>
<evidence type="ECO:0000256" key="2">
    <source>
        <dbReference type="ARBA" id="ARBA00022723"/>
    </source>
</evidence>
<dbReference type="PANTHER" id="PTHR43311:SF1">
    <property type="entry name" value="GLUTAMYL-Q TRNA(ASP) SYNTHETASE"/>
    <property type="match status" value="1"/>
</dbReference>
<dbReference type="HAMAP" id="MF_01428">
    <property type="entry name" value="Glu_Q_tRNA_synth"/>
    <property type="match status" value="1"/>
</dbReference>
<keyword evidence="1 7" id="KW-0436">Ligase</keyword>
<feature type="domain" description="Glutamyl/glutaminyl-tRNA synthetase class Ib catalytic" evidence="10">
    <location>
        <begin position="27"/>
        <end position="296"/>
    </location>
</feature>
<dbReference type="GO" id="GO:0004818">
    <property type="term" value="F:glutamate-tRNA ligase activity"/>
    <property type="evidence" value="ECO:0007669"/>
    <property type="project" value="UniProtKB-EC"/>
</dbReference>
<feature type="binding site" evidence="7">
    <location>
        <position position="233"/>
    </location>
    <ligand>
        <name>L-glutamate</name>
        <dbReference type="ChEBI" id="CHEBI:29985"/>
    </ligand>
</feature>
<feature type="region of interest" description="Disordered" evidence="9">
    <location>
        <begin position="1"/>
        <end position="34"/>
    </location>
</feature>
<dbReference type="NCBIfam" id="TIGR03838">
    <property type="entry name" value="queuosine_YadB"/>
    <property type="match status" value="1"/>
</dbReference>
<dbReference type="NCBIfam" id="NF004314">
    <property type="entry name" value="PRK05710.1-3"/>
    <property type="match status" value="1"/>
</dbReference>
<evidence type="ECO:0000259" key="10">
    <source>
        <dbReference type="Pfam" id="PF00749"/>
    </source>
</evidence>
<dbReference type="InterPro" id="IPR014729">
    <property type="entry name" value="Rossmann-like_a/b/a_fold"/>
</dbReference>
<dbReference type="NCBIfam" id="NF004315">
    <property type="entry name" value="PRK05710.1-4"/>
    <property type="match status" value="1"/>
</dbReference>
<feature type="short sequence motif" description="'HIGH' region" evidence="7">
    <location>
        <begin position="31"/>
        <end position="41"/>
    </location>
</feature>
<organism evidence="11 12">
    <name type="scientific">Alicyclobacillus cycloheptanicus</name>
    <dbReference type="NCBI Taxonomy" id="1457"/>
    <lineage>
        <taxon>Bacteria</taxon>
        <taxon>Bacillati</taxon>
        <taxon>Bacillota</taxon>
        <taxon>Bacilli</taxon>
        <taxon>Bacillales</taxon>
        <taxon>Alicyclobacillaceae</taxon>
        <taxon>Alicyclobacillus</taxon>
    </lineage>
</organism>
<evidence type="ECO:0000256" key="5">
    <source>
        <dbReference type="ARBA" id="ARBA00022840"/>
    </source>
</evidence>
<keyword evidence="3 7" id="KW-0547">Nucleotide-binding</keyword>
<evidence type="ECO:0000256" key="4">
    <source>
        <dbReference type="ARBA" id="ARBA00022833"/>
    </source>
</evidence>
<comment type="function">
    <text evidence="7">Catalyzes the tRNA-independent activation of glutamate in presence of ATP and the subsequent transfer of glutamate onto a tRNA(Asp). Glutamate is transferred on the 2-amino-5-(4,5-dihydroxy-2-cyclopenten-1-yl) moiety of the queuosine in the wobble position of the QUC anticodon.</text>
</comment>
<feature type="binding site" evidence="7">
    <location>
        <position position="215"/>
    </location>
    <ligand>
        <name>L-glutamate</name>
        <dbReference type="ChEBI" id="CHEBI:29985"/>
    </ligand>
</feature>
<feature type="binding site" evidence="7">
    <location>
        <begin position="28"/>
        <end position="32"/>
    </location>
    <ligand>
        <name>L-glutamate</name>
        <dbReference type="ChEBI" id="CHEBI:29985"/>
    </ligand>
</feature>
<dbReference type="InterPro" id="IPR000924">
    <property type="entry name" value="Glu/Gln-tRNA-synth"/>
</dbReference>
<dbReference type="Proteomes" id="UP001232973">
    <property type="component" value="Unassembled WGS sequence"/>
</dbReference>
<proteinExistence type="inferred from homology"/>
<dbReference type="PROSITE" id="PS00178">
    <property type="entry name" value="AA_TRNA_LIGASE_I"/>
    <property type="match status" value="1"/>
</dbReference>
<feature type="binding site" evidence="7">
    <location>
        <position position="274"/>
    </location>
    <ligand>
        <name>ATP</name>
        <dbReference type="ChEBI" id="CHEBI:30616"/>
    </ligand>
</feature>
<dbReference type="SUPFAM" id="SSF52374">
    <property type="entry name" value="Nucleotidylyl transferase"/>
    <property type="match status" value="1"/>
</dbReference>
<accession>A0ABT9XJ34</accession>
<protein>
    <recommendedName>
        <fullName evidence="7">Glutamyl-Q tRNA(Asp) synthetase</fullName>
        <shortName evidence="7">Glu-Q-RSs</shortName>
        <ecNumber evidence="7">6.1.1.-</ecNumber>
    </recommendedName>
</protein>
<dbReference type="PRINTS" id="PR00987">
    <property type="entry name" value="TRNASYNTHGLU"/>
</dbReference>
<dbReference type="InterPro" id="IPR020058">
    <property type="entry name" value="Glu/Gln-tRNA-synth_Ib_cat-dom"/>
</dbReference>
<reference evidence="11 12" key="1">
    <citation type="submission" date="2023-07" db="EMBL/GenBank/DDBJ databases">
        <title>Genomic Encyclopedia of Type Strains, Phase IV (KMG-IV): sequencing the most valuable type-strain genomes for metagenomic binning, comparative biology and taxonomic classification.</title>
        <authorList>
            <person name="Goeker M."/>
        </authorList>
    </citation>
    <scope>NUCLEOTIDE SEQUENCE [LARGE SCALE GENOMIC DNA]</scope>
    <source>
        <strain evidence="11 12">DSM 4006</strain>
    </source>
</reference>
<comment type="similarity">
    <text evidence="7">Belongs to the class-I aminoacyl-tRNA synthetase family. GluQ subfamily.</text>
</comment>
<gene>
    <name evidence="7" type="primary">gluQ</name>
    <name evidence="11" type="ORF">J2S03_001645</name>
</gene>
<keyword evidence="5 7" id="KW-0067">ATP-binding</keyword>
<evidence type="ECO:0000256" key="6">
    <source>
        <dbReference type="ARBA" id="ARBA00023146"/>
    </source>
</evidence>
<dbReference type="Pfam" id="PF00749">
    <property type="entry name" value="tRNA-synt_1c"/>
    <property type="match status" value="1"/>
</dbReference>
<keyword evidence="6 7" id="KW-0030">Aminoacyl-tRNA synthetase</keyword>
<feature type="binding site" evidence="7">
    <location>
        <position position="156"/>
    </location>
    <ligand>
        <name>Zn(2+)</name>
        <dbReference type="ChEBI" id="CHEBI:29105"/>
    </ligand>
</feature>
<evidence type="ECO:0000256" key="9">
    <source>
        <dbReference type="SAM" id="MobiDB-lite"/>
    </source>
</evidence>
<keyword evidence="2 7" id="KW-0479">Metal-binding</keyword>
<dbReference type="RefSeq" id="WP_274457313.1">
    <property type="nucleotide sequence ID" value="NZ_CP067097.1"/>
</dbReference>
<feature type="binding site" evidence="7">
    <location>
        <position position="130"/>
    </location>
    <ligand>
        <name>Zn(2+)</name>
        <dbReference type="ChEBI" id="CHEBI:29105"/>
    </ligand>
</feature>